<organism evidence="1 2">
    <name type="scientific">Calocera cornea HHB12733</name>
    <dbReference type="NCBI Taxonomy" id="1353952"/>
    <lineage>
        <taxon>Eukaryota</taxon>
        <taxon>Fungi</taxon>
        <taxon>Dikarya</taxon>
        <taxon>Basidiomycota</taxon>
        <taxon>Agaricomycotina</taxon>
        <taxon>Dacrymycetes</taxon>
        <taxon>Dacrymycetales</taxon>
        <taxon>Dacrymycetaceae</taxon>
        <taxon>Calocera</taxon>
    </lineage>
</organism>
<sequence>MTGHVTSRSADEVTLHRIPTNTMQTMNTGTVAFVVPEEFTPHKDNGLLEVLQAVQRHIYCVKLEHPDIWPNARRDIEASIIQDQRQILENPNFDNWPQYTCDIAIYEDKHQQCLRHTWFAYPTEDEVRLWWEIFGDQL</sequence>
<proteinExistence type="predicted"/>
<gene>
    <name evidence="1" type="ORF">CALCODRAFT_505466</name>
</gene>
<name>A0A165K5I6_9BASI</name>
<accession>A0A165K5I6</accession>
<keyword evidence="2" id="KW-1185">Reference proteome</keyword>
<dbReference type="AlphaFoldDB" id="A0A165K5I6"/>
<evidence type="ECO:0000313" key="2">
    <source>
        <dbReference type="Proteomes" id="UP000076842"/>
    </source>
</evidence>
<dbReference type="InParanoid" id="A0A165K5I6"/>
<reference evidence="1 2" key="1">
    <citation type="journal article" date="2016" name="Mol. Biol. Evol.">
        <title>Comparative Genomics of Early-Diverging Mushroom-Forming Fungi Provides Insights into the Origins of Lignocellulose Decay Capabilities.</title>
        <authorList>
            <person name="Nagy L.G."/>
            <person name="Riley R."/>
            <person name="Tritt A."/>
            <person name="Adam C."/>
            <person name="Daum C."/>
            <person name="Floudas D."/>
            <person name="Sun H."/>
            <person name="Yadav J.S."/>
            <person name="Pangilinan J."/>
            <person name="Larsson K.H."/>
            <person name="Matsuura K."/>
            <person name="Barry K."/>
            <person name="Labutti K."/>
            <person name="Kuo R."/>
            <person name="Ohm R.A."/>
            <person name="Bhattacharya S.S."/>
            <person name="Shirouzu T."/>
            <person name="Yoshinaga Y."/>
            <person name="Martin F.M."/>
            <person name="Grigoriev I.V."/>
            <person name="Hibbett D.S."/>
        </authorList>
    </citation>
    <scope>NUCLEOTIDE SEQUENCE [LARGE SCALE GENOMIC DNA]</scope>
    <source>
        <strain evidence="1 2">HHB12733</strain>
    </source>
</reference>
<dbReference type="EMBL" id="KV423915">
    <property type="protein sequence ID" value="KZT62711.1"/>
    <property type="molecule type" value="Genomic_DNA"/>
</dbReference>
<dbReference type="Proteomes" id="UP000076842">
    <property type="component" value="Unassembled WGS sequence"/>
</dbReference>
<protein>
    <submittedName>
        <fullName evidence="1">Uncharacterized protein</fullName>
    </submittedName>
</protein>
<evidence type="ECO:0000313" key="1">
    <source>
        <dbReference type="EMBL" id="KZT62711.1"/>
    </source>
</evidence>